<proteinExistence type="predicted"/>
<feature type="signal peptide" evidence="1">
    <location>
        <begin position="1"/>
        <end position="30"/>
    </location>
</feature>
<evidence type="ECO:0000256" key="1">
    <source>
        <dbReference type="SAM" id="SignalP"/>
    </source>
</evidence>
<sequence length="170" mass="18241">MKATFKRTMTAIFAAAMCAVPMVSVMSASAAGIEMVQSSGKIKGDEPIYCSTMPISNFNSNLEGKTILTGNASDIANIRSKGYNRNDLVAETIVMPETKIVGTYGNGKGYLEGYNKDRVCETIVMPETKIIGTYGSNVKTQGVKEKEYLNAYNQIAGHAIKTTTVGVNAF</sequence>
<name>A0A1H6L7H8_RUMFL</name>
<dbReference type="Proteomes" id="UP000183190">
    <property type="component" value="Unassembled WGS sequence"/>
</dbReference>
<protein>
    <submittedName>
        <fullName evidence="2">Uncharacterized protein</fullName>
    </submittedName>
</protein>
<dbReference type="EMBL" id="FNWV01000013">
    <property type="protein sequence ID" value="SEH80186.1"/>
    <property type="molecule type" value="Genomic_DNA"/>
</dbReference>
<evidence type="ECO:0000313" key="2">
    <source>
        <dbReference type="EMBL" id="SEH80186.1"/>
    </source>
</evidence>
<feature type="chain" id="PRO_5010172751" evidence="1">
    <location>
        <begin position="31"/>
        <end position="170"/>
    </location>
</feature>
<dbReference type="RefSeq" id="WP_074718419.1">
    <property type="nucleotide sequence ID" value="NZ_FNWV01000013.1"/>
</dbReference>
<dbReference type="AlphaFoldDB" id="A0A1H6L7H8"/>
<gene>
    <name evidence="2" type="ORF">SAMN02910265_02778</name>
</gene>
<evidence type="ECO:0000313" key="3">
    <source>
        <dbReference type="Proteomes" id="UP000183190"/>
    </source>
</evidence>
<reference evidence="2 3" key="1">
    <citation type="submission" date="2016-10" db="EMBL/GenBank/DDBJ databases">
        <authorList>
            <person name="de Groot N.N."/>
        </authorList>
    </citation>
    <scope>NUCLEOTIDE SEQUENCE [LARGE SCALE GENOMIC DNA]</scope>
    <source>
        <strain evidence="2 3">YAD2003</strain>
    </source>
</reference>
<organism evidence="2 3">
    <name type="scientific">Ruminococcus flavefaciens</name>
    <dbReference type="NCBI Taxonomy" id="1265"/>
    <lineage>
        <taxon>Bacteria</taxon>
        <taxon>Bacillati</taxon>
        <taxon>Bacillota</taxon>
        <taxon>Clostridia</taxon>
        <taxon>Eubacteriales</taxon>
        <taxon>Oscillospiraceae</taxon>
        <taxon>Ruminococcus</taxon>
    </lineage>
</organism>
<keyword evidence="1" id="KW-0732">Signal</keyword>
<accession>A0A1H6L7H8</accession>